<dbReference type="AlphaFoldDB" id="A0A1H9RC60"/>
<comment type="similarity">
    <text evidence="1 7">Belongs to the glycosyl hydrolase 5 (cellulase A) family.</text>
</comment>
<keyword evidence="5 7" id="KW-0326">Glycosidase</keyword>
<evidence type="ECO:0000256" key="7">
    <source>
        <dbReference type="RuleBase" id="RU361153"/>
    </source>
</evidence>
<dbReference type="InterPro" id="IPR001547">
    <property type="entry name" value="Glyco_hydro_5"/>
</dbReference>
<organism evidence="9 10">
    <name type="scientific">Lachnobacterium bovis</name>
    <dbReference type="NCBI Taxonomy" id="140626"/>
    <lineage>
        <taxon>Bacteria</taxon>
        <taxon>Bacillati</taxon>
        <taxon>Bacillota</taxon>
        <taxon>Clostridia</taxon>
        <taxon>Lachnospirales</taxon>
        <taxon>Lachnospiraceae</taxon>
        <taxon>Lachnobacterium</taxon>
    </lineage>
</organism>
<dbReference type="GO" id="GO:0005576">
    <property type="term" value="C:extracellular region"/>
    <property type="evidence" value="ECO:0007669"/>
    <property type="project" value="TreeGrafter"/>
</dbReference>
<evidence type="ECO:0000256" key="3">
    <source>
        <dbReference type="ARBA" id="ARBA00023001"/>
    </source>
</evidence>
<evidence type="ECO:0000256" key="2">
    <source>
        <dbReference type="ARBA" id="ARBA00022801"/>
    </source>
</evidence>
<keyword evidence="6" id="KW-0624">Polysaccharide degradation</keyword>
<protein>
    <submittedName>
        <fullName evidence="9">Aryl-phospho-beta-D-glucosidase BglC, GH1 family</fullName>
    </submittedName>
</protein>
<reference evidence="10" key="1">
    <citation type="submission" date="2016-10" db="EMBL/GenBank/DDBJ databases">
        <authorList>
            <person name="Varghese N."/>
            <person name="Submissions S."/>
        </authorList>
    </citation>
    <scope>NUCLEOTIDE SEQUENCE [LARGE SCALE GENOMIC DNA]</scope>
    <source>
        <strain evidence="10">S1b</strain>
    </source>
</reference>
<dbReference type="PANTHER" id="PTHR31297:SF41">
    <property type="entry name" value="ENDOGLUCANASE, PUTATIVE (AFU_ORTHOLOGUE AFUA_5G01830)-RELATED"/>
    <property type="match status" value="1"/>
</dbReference>
<dbReference type="GO" id="GO:0030245">
    <property type="term" value="P:cellulose catabolic process"/>
    <property type="evidence" value="ECO:0007669"/>
    <property type="project" value="UniProtKB-KW"/>
</dbReference>
<dbReference type="InterPro" id="IPR018087">
    <property type="entry name" value="Glyco_hydro_5_CS"/>
</dbReference>
<evidence type="ECO:0000313" key="10">
    <source>
        <dbReference type="Proteomes" id="UP000182471"/>
    </source>
</evidence>
<dbReference type="PROSITE" id="PS00659">
    <property type="entry name" value="GLYCOSYL_HYDROL_F5"/>
    <property type="match status" value="1"/>
</dbReference>
<keyword evidence="4" id="KW-0119">Carbohydrate metabolism</keyword>
<proteinExistence type="inferred from homology"/>
<keyword evidence="10" id="KW-1185">Reference proteome</keyword>
<evidence type="ECO:0000313" key="9">
    <source>
        <dbReference type="EMBL" id="SER70248.1"/>
    </source>
</evidence>
<dbReference type="SUPFAM" id="SSF51445">
    <property type="entry name" value="(Trans)glycosidases"/>
    <property type="match status" value="1"/>
</dbReference>
<evidence type="ECO:0000256" key="6">
    <source>
        <dbReference type="ARBA" id="ARBA00023326"/>
    </source>
</evidence>
<dbReference type="Proteomes" id="UP000182471">
    <property type="component" value="Unassembled WGS sequence"/>
</dbReference>
<dbReference type="Gene3D" id="3.20.20.80">
    <property type="entry name" value="Glycosidases"/>
    <property type="match status" value="1"/>
</dbReference>
<evidence type="ECO:0000256" key="4">
    <source>
        <dbReference type="ARBA" id="ARBA00023277"/>
    </source>
</evidence>
<keyword evidence="3" id="KW-0136">Cellulose degradation</keyword>
<evidence type="ECO:0000256" key="5">
    <source>
        <dbReference type="ARBA" id="ARBA00023295"/>
    </source>
</evidence>
<dbReference type="GO" id="GO:0008422">
    <property type="term" value="F:beta-glucosidase activity"/>
    <property type="evidence" value="ECO:0007669"/>
    <property type="project" value="TreeGrafter"/>
</dbReference>
<name>A0A1H9RC60_9FIRM</name>
<dbReference type="GO" id="GO:0009986">
    <property type="term" value="C:cell surface"/>
    <property type="evidence" value="ECO:0007669"/>
    <property type="project" value="TreeGrafter"/>
</dbReference>
<dbReference type="Pfam" id="PF00150">
    <property type="entry name" value="Cellulase"/>
    <property type="match status" value="1"/>
</dbReference>
<dbReference type="EMBL" id="FOGW01000008">
    <property type="protein sequence ID" value="SER70248.1"/>
    <property type="molecule type" value="Genomic_DNA"/>
</dbReference>
<dbReference type="InterPro" id="IPR017853">
    <property type="entry name" value="GH"/>
</dbReference>
<gene>
    <name evidence="9" type="ORF">SAMN02910429_00808</name>
</gene>
<dbReference type="PANTHER" id="PTHR31297">
    <property type="entry name" value="GLUCAN ENDO-1,6-BETA-GLUCOSIDASE B"/>
    <property type="match status" value="1"/>
</dbReference>
<evidence type="ECO:0000259" key="8">
    <source>
        <dbReference type="Pfam" id="PF00150"/>
    </source>
</evidence>
<feature type="domain" description="Glycoside hydrolase family 5" evidence="8">
    <location>
        <begin position="22"/>
        <end position="316"/>
    </location>
</feature>
<accession>A0A1H9RC60</accession>
<evidence type="ECO:0000256" key="1">
    <source>
        <dbReference type="ARBA" id="ARBA00005641"/>
    </source>
</evidence>
<keyword evidence="2 7" id="KW-0378">Hydrolase</keyword>
<dbReference type="RefSeq" id="WP_074730461.1">
    <property type="nucleotide sequence ID" value="NZ_FOGW01000008.1"/>
</dbReference>
<sequence length="345" mass="40563">MELRSGINLGGFLSQCEHTKEHYEEFITQKDLEKIAKWGFDHVRLPIDYEVFETEDAHEKPSGYERVRRVVKWAKENNLDIILDLHKAYGYDFNNAGEEANSLFKNTKLQDRFVSLWDKISKDFCVYDNVAFELLNEVVEEENAAAWNELIVRTVKTIRRNAPDTYIIYGGIQWNSAKTLKYLEKPVDDKILFTFHFYEPLLFTHQKAYWVKTMNREWVVSYPGTMEEYYQKSKILGDQGKTVYESGLDYIGINLIEDLVQDAIDAANNAGVRLYCGEFGVIDQAPIEDTLRWFRDVNEVFEKHDIGFAIWNYKEKDFGISGTHYEPIRDDLLQFWTKKSKECRV</sequence>
<dbReference type="InterPro" id="IPR050386">
    <property type="entry name" value="Glycosyl_hydrolase_5"/>
</dbReference>